<comment type="similarity">
    <text evidence="9">Belongs to the protein kinase superfamily. Tyr protein kinase family.</text>
</comment>
<dbReference type="Proteomes" id="UP000659654">
    <property type="component" value="Unassembled WGS sequence"/>
</dbReference>
<dbReference type="InterPro" id="IPR011009">
    <property type="entry name" value="Kinase-like_dom_sf"/>
</dbReference>
<evidence type="ECO:0000256" key="8">
    <source>
        <dbReference type="PROSITE-ProRule" id="PRU10141"/>
    </source>
</evidence>
<reference evidence="16" key="1">
    <citation type="submission" date="2016-11" db="UniProtKB">
        <authorList>
            <consortium name="WormBaseParasite"/>
        </authorList>
    </citation>
    <scope>IDENTIFICATION</scope>
</reference>
<keyword evidence="3 9" id="KW-0418">Kinase</keyword>
<dbReference type="InterPro" id="IPR017441">
    <property type="entry name" value="Protein_kinase_ATP_BS"/>
</dbReference>
<dbReference type="SMR" id="A0A1I7RZU8"/>
<evidence type="ECO:0000259" key="12">
    <source>
        <dbReference type="PROSITE" id="PS50011"/>
    </source>
</evidence>
<dbReference type="PANTHER" id="PTHR24418">
    <property type="entry name" value="TYROSINE-PROTEIN KINASE"/>
    <property type="match status" value="1"/>
</dbReference>
<keyword evidence="15" id="KW-1185">Reference proteome</keyword>
<evidence type="ECO:0000313" key="15">
    <source>
        <dbReference type="Proteomes" id="UP000659654"/>
    </source>
</evidence>
<organism evidence="14 16">
    <name type="scientific">Bursaphelenchus xylophilus</name>
    <name type="common">Pinewood nematode worm</name>
    <name type="synonym">Aphelenchoides xylophilus</name>
    <dbReference type="NCBI Taxonomy" id="6326"/>
    <lineage>
        <taxon>Eukaryota</taxon>
        <taxon>Metazoa</taxon>
        <taxon>Ecdysozoa</taxon>
        <taxon>Nematoda</taxon>
        <taxon>Chromadorea</taxon>
        <taxon>Rhabditida</taxon>
        <taxon>Tylenchina</taxon>
        <taxon>Tylenchomorpha</taxon>
        <taxon>Aphelenchoidea</taxon>
        <taxon>Aphelenchoididae</taxon>
        <taxon>Bursaphelenchus</taxon>
    </lineage>
</organism>
<feature type="compositionally biased region" description="Polar residues" evidence="10">
    <location>
        <begin position="24"/>
        <end position="43"/>
    </location>
</feature>
<accession>A0A1I7RZU8</accession>
<dbReference type="InterPro" id="IPR008266">
    <property type="entry name" value="Tyr_kinase_AS"/>
</dbReference>
<dbReference type="Gene3D" id="3.30.200.20">
    <property type="entry name" value="Phosphorylase Kinase, domain 1"/>
    <property type="match status" value="1"/>
</dbReference>
<keyword evidence="1 9" id="KW-0808">Transferase</keyword>
<dbReference type="CDD" id="cd00192">
    <property type="entry name" value="PTKc"/>
    <property type="match status" value="1"/>
</dbReference>
<evidence type="ECO:0000256" key="2">
    <source>
        <dbReference type="ARBA" id="ARBA00022741"/>
    </source>
</evidence>
<dbReference type="InterPro" id="IPR020635">
    <property type="entry name" value="Tyr_kinase_cat_dom"/>
</dbReference>
<proteinExistence type="inferred from homology"/>
<evidence type="ECO:0000256" key="7">
    <source>
        <dbReference type="PROSITE-ProRule" id="PRU00191"/>
    </source>
</evidence>
<evidence type="ECO:0000313" key="13">
    <source>
        <dbReference type="EMBL" id="CAD5222140.1"/>
    </source>
</evidence>
<dbReference type="EMBL" id="CAJFDI010000003">
    <property type="protein sequence ID" value="CAD5222140.1"/>
    <property type="molecule type" value="Genomic_DNA"/>
</dbReference>
<evidence type="ECO:0000259" key="11">
    <source>
        <dbReference type="PROSITE" id="PS50001"/>
    </source>
</evidence>
<dbReference type="InterPro" id="IPR035849">
    <property type="entry name" value="Fes/Fps/Fer_SH2"/>
</dbReference>
<dbReference type="PROSITE" id="PS00109">
    <property type="entry name" value="PROTEIN_KINASE_TYR"/>
    <property type="match status" value="1"/>
</dbReference>
<keyword evidence="5 9" id="KW-0829">Tyrosine-protein kinase</keyword>
<dbReference type="SUPFAM" id="SSF56112">
    <property type="entry name" value="Protein kinase-like (PK-like)"/>
    <property type="match status" value="1"/>
</dbReference>
<name>A0A1I7RZU8_BURXY</name>
<dbReference type="InterPro" id="IPR000980">
    <property type="entry name" value="SH2"/>
</dbReference>
<dbReference type="eggNOG" id="KOG0194">
    <property type="taxonomic scope" value="Eukaryota"/>
</dbReference>
<evidence type="ECO:0000313" key="16">
    <source>
        <dbReference type="WBParaSite" id="BXY_0627000.1"/>
    </source>
</evidence>
<gene>
    <name evidence="13" type="ORF">BXYJ_LOCUS7108</name>
</gene>
<feature type="binding site" evidence="8">
    <location>
        <position position="206"/>
    </location>
    <ligand>
        <name>ATP</name>
        <dbReference type="ChEBI" id="CHEBI:30616"/>
    </ligand>
</feature>
<dbReference type="Gene3D" id="3.30.505.10">
    <property type="entry name" value="SH2 domain"/>
    <property type="match status" value="1"/>
</dbReference>
<dbReference type="AlphaFoldDB" id="A0A1I7RZU8"/>
<feature type="region of interest" description="Disordered" evidence="10">
    <location>
        <begin position="1"/>
        <end position="49"/>
    </location>
</feature>
<evidence type="ECO:0000256" key="1">
    <source>
        <dbReference type="ARBA" id="ARBA00022679"/>
    </source>
</evidence>
<dbReference type="InterPro" id="IPR050198">
    <property type="entry name" value="Non-receptor_tyrosine_kinases"/>
</dbReference>
<dbReference type="Gene3D" id="1.10.510.10">
    <property type="entry name" value="Transferase(Phosphotransferase) domain 1"/>
    <property type="match status" value="1"/>
</dbReference>
<dbReference type="GO" id="GO:0004715">
    <property type="term" value="F:non-membrane spanning protein tyrosine kinase activity"/>
    <property type="evidence" value="ECO:0007669"/>
    <property type="project" value="UniProtKB-EC"/>
</dbReference>
<feature type="compositionally biased region" description="Basic and acidic residues" evidence="10">
    <location>
        <begin position="1"/>
        <end position="20"/>
    </location>
</feature>
<dbReference type="InterPro" id="IPR001245">
    <property type="entry name" value="Ser-Thr/Tyr_kinase_cat_dom"/>
</dbReference>
<dbReference type="WBParaSite" id="BXY_0627000.1">
    <property type="protein sequence ID" value="BXY_0627000.1"/>
    <property type="gene ID" value="BXY_0627000"/>
</dbReference>
<evidence type="ECO:0000256" key="9">
    <source>
        <dbReference type="RuleBase" id="RU362096"/>
    </source>
</evidence>
<dbReference type="InterPro" id="IPR036860">
    <property type="entry name" value="SH2_dom_sf"/>
</dbReference>
<evidence type="ECO:0000256" key="4">
    <source>
        <dbReference type="ARBA" id="ARBA00022840"/>
    </source>
</evidence>
<evidence type="ECO:0000256" key="3">
    <source>
        <dbReference type="ARBA" id="ARBA00022777"/>
    </source>
</evidence>
<dbReference type="CDD" id="cd10361">
    <property type="entry name" value="SH2_Fps_family"/>
    <property type="match status" value="1"/>
</dbReference>
<dbReference type="GO" id="GO:0005524">
    <property type="term" value="F:ATP binding"/>
    <property type="evidence" value="ECO:0007669"/>
    <property type="project" value="UniProtKB-UniRule"/>
</dbReference>
<dbReference type="Pfam" id="PF07714">
    <property type="entry name" value="PK_Tyr_Ser-Thr"/>
    <property type="match status" value="1"/>
</dbReference>
<protein>
    <recommendedName>
        <fullName evidence="9">Tyrosine-protein kinase</fullName>
        <ecNumber evidence="9">2.7.10.2</ecNumber>
    </recommendedName>
</protein>
<dbReference type="PROSITE" id="PS00107">
    <property type="entry name" value="PROTEIN_KINASE_ATP"/>
    <property type="match status" value="1"/>
</dbReference>
<dbReference type="PROSITE" id="PS50001">
    <property type="entry name" value="SH2"/>
    <property type="match status" value="1"/>
</dbReference>
<dbReference type="InterPro" id="IPR000719">
    <property type="entry name" value="Prot_kinase_dom"/>
</dbReference>
<dbReference type="Proteomes" id="UP000582659">
    <property type="component" value="Unassembled WGS sequence"/>
</dbReference>
<evidence type="ECO:0000256" key="5">
    <source>
        <dbReference type="ARBA" id="ARBA00023137"/>
    </source>
</evidence>
<dbReference type="Proteomes" id="UP000095284">
    <property type="component" value="Unplaced"/>
</dbReference>
<evidence type="ECO:0000313" key="14">
    <source>
        <dbReference type="Proteomes" id="UP000095284"/>
    </source>
</evidence>
<reference evidence="13" key="2">
    <citation type="submission" date="2020-09" db="EMBL/GenBank/DDBJ databases">
        <authorList>
            <person name="Kikuchi T."/>
        </authorList>
    </citation>
    <scope>NUCLEOTIDE SEQUENCE</scope>
    <source>
        <strain evidence="13">Ka4C1</strain>
    </source>
</reference>
<evidence type="ECO:0000256" key="10">
    <source>
        <dbReference type="SAM" id="MobiDB-lite"/>
    </source>
</evidence>
<keyword evidence="7" id="KW-0727">SH2 domain</keyword>
<feature type="domain" description="SH2" evidence="11">
    <location>
        <begin position="65"/>
        <end position="155"/>
    </location>
</feature>
<dbReference type="SMART" id="SM00219">
    <property type="entry name" value="TyrKc"/>
    <property type="match status" value="1"/>
</dbReference>
<comment type="catalytic activity">
    <reaction evidence="6 9">
        <text>L-tyrosyl-[protein] + ATP = O-phospho-L-tyrosyl-[protein] + ADP + H(+)</text>
        <dbReference type="Rhea" id="RHEA:10596"/>
        <dbReference type="Rhea" id="RHEA-COMP:10136"/>
        <dbReference type="Rhea" id="RHEA-COMP:20101"/>
        <dbReference type="ChEBI" id="CHEBI:15378"/>
        <dbReference type="ChEBI" id="CHEBI:30616"/>
        <dbReference type="ChEBI" id="CHEBI:46858"/>
        <dbReference type="ChEBI" id="CHEBI:61978"/>
        <dbReference type="ChEBI" id="CHEBI:456216"/>
        <dbReference type="EC" id="2.7.10.2"/>
    </reaction>
</comment>
<dbReference type="EC" id="2.7.10.2" evidence="9"/>
<evidence type="ECO:0000256" key="6">
    <source>
        <dbReference type="ARBA" id="ARBA00051245"/>
    </source>
</evidence>
<dbReference type="PROSITE" id="PS50011">
    <property type="entry name" value="PROTEIN_KINASE_DOM"/>
    <property type="match status" value="1"/>
</dbReference>
<keyword evidence="2 8" id="KW-0547">Nucleotide-binding</keyword>
<dbReference type="EMBL" id="CAJFCV020000003">
    <property type="protein sequence ID" value="CAG9109220.1"/>
    <property type="molecule type" value="Genomic_DNA"/>
</dbReference>
<feature type="domain" description="Protein kinase" evidence="12">
    <location>
        <begin position="167"/>
        <end position="427"/>
    </location>
</feature>
<dbReference type="OrthoDB" id="546826at2759"/>
<sequence>MSKERLSKEKVESKRRESGKKTPRSGSAETSTARSSKGKSVTGVSPCDGSVDSKEISNHLVALKYYHGMMPREEIEDLLKNDGDFLLRKTEVTKVPRISISVMYNRRIRHILISNLEGQWTIRGVKKKEISELIEHHMKQKVPVQSDGALLLNPISRPDFYMLHDDIILGDKLGSGAFGAVHKGVLKKDGKTIDVAVKLLKGAVKKRNRANFIKEAHIMYLFHHRNVVQIYGIAPQEEPLMIVLELCPGGCLRKHLQKNKDITEKRLISYVKDAVRGLCYLALRRVIHRDIAARNCLLGKEDDVKISDFGLSCQGEKFKIEKGSRVPVKWLAPETFKDGVFTSKTDVWSFGVMTWEIFNRCATEPFPKDSSKTARAKICSGKTALEIPPDTPQAMKDLMKKCWIQDPEIRPSFEELFQLLCPDEPVPIEDDKRILEGMEEITKHIEPSEYIFKNHGIF</sequence>
<dbReference type="Pfam" id="PF00017">
    <property type="entry name" value="SH2"/>
    <property type="match status" value="1"/>
</dbReference>
<dbReference type="SMART" id="SM00252">
    <property type="entry name" value="SH2"/>
    <property type="match status" value="1"/>
</dbReference>
<keyword evidence="4 8" id="KW-0067">ATP-binding</keyword>
<dbReference type="PRINTS" id="PR00109">
    <property type="entry name" value="TYRKINASE"/>
</dbReference>
<dbReference type="SUPFAM" id="SSF55550">
    <property type="entry name" value="SH2 domain"/>
    <property type="match status" value="1"/>
</dbReference>